<accession>A0A1M7ZCI5</accession>
<dbReference type="Gene3D" id="3.30.565.10">
    <property type="entry name" value="Histidine kinase-like ATPase, C-terminal domain"/>
    <property type="match status" value="1"/>
</dbReference>
<dbReference type="EMBL" id="FRXN01000003">
    <property type="protein sequence ID" value="SHO62594.1"/>
    <property type="molecule type" value="Genomic_DNA"/>
</dbReference>
<proteinExistence type="predicted"/>
<dbReference type="InterPro" id="IPR036097">
    <property type="entry name" value="HisK_dim/P_sf"/>
</dbReference>
<keyword evidence="10 11" id="KW-0472">Membrane</keyword>
<keyword evidence="15" id="KW-1185">Reference proteome</keyword>
<dbReference type="CDD" id="cd00082">
    <property type="entry name" value="HisKA"/>
    <property type="match status" value="1"/>
</dbReference>
<dbReference type="PROSITE" id="PS50109">
    <property type="entry name" value="HIS_KIN"/>
    <property type="match status" value="1"/>
</dbReference>
<dbReference type="SMART" id="SM00304">
    <property type="entry name" value="HAMP"/>
    <property type="match status" value="1"/>
</dbReference>
<evidence type="ECO:0000256" key="10">
    <source>
        <dbReference type="ARBA" id="ARBA00023136"/>
    </source>
</evidence>
<sequence>MRNSYRQQIALRLTGVTALIILLVFAIIYVVVRVTVVSSIDRELQLETDKHKSQIFIVDGEIRFSHKDEWQEQEHSQIQLNPIFIEIVDDGGESMDRSPNLRENHLDFFPQKAGSGEAWTHRTGARELRQMQIPLMNGARQEGYLLVAKSFEDIRTLLNNLRNVLLLLYPGILISVFLVMRYHADKSIEPIRSIIKKTNLITQSNLNERIPLIKPNDEIGQLSSSINNLLNRLESALKREKQFTSDASHELRTPLAVLRGTLEVLIRKPRTPEEYVEKIQTSLNSIDRMTAITDQLLALARADVGKLHEVEECELMAFCEEFVAEKSQQTGRDIELAYELGMPIFVKTNEKALRLILNNLLGNALKYSEAESPVILRVSKPDSGVKIEVIDQGVGIAEENLGRIFDPFFREKEDYSEGKQGTGLGLAIVKKISDEMGLTIQVFSRKNEGSTFSVGFPTEFQS</sequence>
<keyword evidence="8 11" id="KW-1133">Transmembrane helix</keyword>
<gene>
    <name evidence="14" type="ORF">SAMN04488108_2181</name>
</gene>
<evidence type="ECO:0000256" key="11">
    <source>
        <dbReference type="SAM" id="Phobius"/>
    </source>
</evidence>
<keyword evidence="4" id="KW-0597">Phosphoprotein</keyword>
<comment type="subcellular location">
    <subcellularLocation>
        <location evidence="2">Membrane</location>
    </subcellularLocation>
</comment>
<feature type="transmembrane region" description="Helical" evidence="11">
    <location>
        <begin position="9"/>
        <end position="32"/>
    </location>
</feature>
<evidence type="ECO:0000256" key="7">
    <source>
        <dbReference type="ARBA" id="ARBA00022777"/>
    </source>
</evidence>
<keyword evidence="6 11" id="KW-0812">Transmembrane</keyword>
<evidence type="ECO:0000256" key="4">
    <source>
        <dbReference type="ARBA" id="ARBA00022553"/>
    </source>
</evidence>
<dbReference type="Pfam" id="PF00512">
    <property type="entry name" value="HisKA"/>
    <property type="match status" value="1"/>
</dbReference>
<evidence type="ECO:0000256" key="2">
    <source>
        <dbReference type="ARBA" id="ARBA00004370"/>
    </source>
</evidence>
<dbReference type="InterPro" id="IPR005467">
    <property type="entry name" value="His_kinase_dom"/>
</dbReference>
<dbReference type="PROSITE" id="PS50885">
    <property type="entry name" value="HAMP"/>
    <property type="match status" value="1"/>
</dbReference>
<dbReference type="PANTHER" id="PTHR45436">
    <property type="entry name" value="SENSOR HISTIDINE KINASE YKOH"/>
    <property type="match status" value="1"/>
</dbReference>
<keyword evidence="9" id="KW-0902">Two-component regulatory system</keyword>
<feature type="transmembrane region" description="Helical" evidence="11">
    <location>
        <begin position="164"/>
        <end position="184"/>
    </location>
</feature>
<reference evidence="15" key="1">
    <citation type="submission" date="2016-12" db="EMBL/GenBank/DDBJ databases">
        <authorList>
            <person name="Varghese N."/>
            <person name="Submissions S."/>
        </authorList>
    </citation>
    <scope>NUCLEOTIDE SEQUENCE [LARGE SCALE GENOMIC DNA]</scope>
    <source>
        <strain evidence="15">DSM 25035</strain>
    </source>
</reference>
<dbReference type="SMART" id="SM00388">
    <property type="entry name" value="HisKA"/>
    <property type="match status" value="1"/>
</dbReference>
<dbReference type="EC" id="2.7.13.3" evidence="3"/>
<evidence type="ECO:0000256" key="5">
    <source>
        <dbReference type="ARBA" id="ARBA00022679"/>
    </source>
</evidence>
<dbReference type="GO" id="GO:0000155">
    <property type="term" value="F:phosphorelay sensor kinase activity"/>
    <property type="evidence" value="ECO:0007669"/>
    <property type="project" value="InterPro"/>
</dbReference>
<dbReference type="Pfam" id="PF02518">
    <property type="entry name" value="HATPase_c"/>
    <property type="match status" value="1"/>
</dbReference>
<name>A0A1M7ZCI5_9BACT</name>
<dbReference type="Proteomes" id="UP000184609">
    <property type="component" value="Unassembled WGS sequence"/>
</dbReference>
<dbReference type="Gene3D" id="6.10.340.10">
    <property type="match status" value="1"/>
</dbReference>
<organism evidence="14 15">
    <name type="scientific">Algoriphagus zhangzhouensis</name>
    <dbReference type="NCBI Taxonomy" id="1073327"/>
    <lineage>
        <taxon>Bacteria</taxon>
        <taxon>Pseudomonadati</taxon>
        <taxon>Bacteroidota</taxon>
        <taxon>Cytophagia</taxon>
        <taxon>Cytophagales</taxon>
        <taxon>Cyclobacteriaceae</taxon>
        <taxon>Algoriphagus</taxon>
    </lineage>
</organism>
<dbReference type="InterPro" id="IPR036890">
    <property type="entry name" value="HATPase_C_sf"/>
</dbReference>
<dbReference type="SUPFAM" id="SSF158472">
    <property type="entry name" value="HAMP domain-like"/>
    <property type="match status" value="1"/>
</dbReference>
<comment type="catalytic activity">
    <reaction evidence="1">
        <text>ATP + protein L-histidine = ADP + protein N-phospho-L-histidine.</text>
        <dbReference type="EC" id="2.7.13.3"/>
    </reaction>
</comment>
<evidence type="ECO:0000256" key="8">
    <source>
        <dbReference type="ARBA" id="ARBA00022989"/>
    </source>
</evidence>
<keyword evidence="5" id="KW-0808">Transferase</keyword>
<evidence type="ECO:0000259" key="13">
    <source>
        <dbReference type="PROSITE" id="PS50885"/>
    </source>
</evidence>
<dbReference type="InterPro" id="IPR003660">
    <property type="entry name" value="HAMP_dom"/>
</dbReference>
<dbReference type="InterPro" id="IPR003661">
    <property type="entry name" value="HisK_dim/P_dom"/>
</dbReference>
<dbReference type="Gene3D" id="1.10.287.130">
    <property type="match status" value="1"/>
</dbReference>
<dbReference type="GO" id="GO:0005886">
    <property type="term" value="C:plasma membrane"/>
    <property type="evidence" value="ECO:0007669"/>
    <property type="project" value="TreeGrafter"/>
</dbReference>
<evidence type="ECO:0000313" key="14">
    <source>
        <dbReference type="EMBL" id="SHO62594.1"/>
    </source>
</evidence>
<dbReference type="CDD" id="cd06225">
    <property type="entry name" value="HAMP"/>
    <property type="match status" value="1"/>
</dbReference>
<keyword evidence="7 14" id="KW-0418">Kinase</keyword>
<dbReference type="InterPro" id="IPR050428">
    <property type="entry name" value="TCS_sensor_his_kinase"/>
</dbReference>
<dbReference type="PRINTS" id="PR00344">
    <property type="entry name" value="BCTRLSENSOR"/>
</dbReference>
<feature type="domain" description="HAMP" evidence="13">
    <location>
        <begin position="185"/>
        <end position="238"/>
    </location>
</feature>
<dbReference type="InterPro" id="IPR003594">
    <property type="entry name" value="HATPase_dom"/>
</dbReference>
<dbReference type="OrthoDB" id="594725at2"/>
<dbReference type="Pfam" id="PF00672">
    <property type="entry name" value="HAMP"/>
    <property type="match status" value="1"/>
</dbReference>
<dbReference type="SMART" id="SM00387">
    <property type="entry name" value="HATPase_c"/>
    <property type="match status" value="1"/>
</dbReference>
<evidence type="ECO:0000313" key="15">
    <source>
        <dbReference type="Proteomes" id="UP000184609"/>
    </source>
</evidence>
<evidence type="ECO:0000256" key="9">
    <source>
        <dbReference type="ARBA" id="ARBA00023012"/>
    </source>
</evidence>
<dbReference type="SUPFAM" id="SSF55874">
    <property type="entry name" value="ATPase domain of HSP90 chaperone/DNA topoisomerase II/histidine kinase"/>
    <property type="match status" value="1"/>
</dbReference>
<dbReference type="FunFam" id="1.10.287.130:FF:000001">
    <property type="entry name" value="Two-component sensor histidine kinase"/>
    <property type="match status" value="1"/>
</dbReference>
<dbReference type="PANTHER" id="PTHR45436:SF5">
    <property type="entry name" value="SENSOR HISTIDINE KINASE TRCS"/>
    <property type="match status" value="1"/>
</dbReference>
<dbReference type="STRING" id="1073327.SAMN04488108_2181"/>
<feature type="domain" description="Histidine kinase" evidence="12">
    <location>
        <begin position="246"/>
        <end position="460"/>
    </location>
</feature>
<evidence type="ECO:0000259" key="12">
    <source>
        <dbReference type="PROSITE" id="PS50109"/>
    </source>
</evidence>
<dbReference type="SUPFAM" id="SSF47384">
    <property type="entry name" value="Homodimeric domain of signal transducing histidine kinase"/>
    <property type="match status" value="1"/>
</dbReference>
<dbReference type="RefSeq" id="WP_073571844.1">
    <property type="nucleotide sequence ID" value="NZ_FRXN01000003.1"/>
</dbReference>
<evidence type="ECO:0000256" key="1">
    <source>
        <dbReference type="ARBA" id="ARBA00000085"/>
    </source>
</evidence>
<dbReference type="AlphaFoldDB" id="A0A1M7ZCI5"/>
<protein>
    <recommendedName>
        <fullName evidence="3">histidine kinase</fullName>
        <ecNumber evidence="3">2.7.13.3</ecNumber>
    </recommendedName>
</protein>
<evidence type="ECO:0000256" key="3">
    <source>
        <dbReference type="ARBA" id="ARBA00012438"/>
    </source>
</evidence>
<dbReference type="InterPro" id="IPR004358">
    <property type="entry name" value="Sig_transdc_His_kin-like_C"/>
</dbReference>
<evidence type="ECO:0000256" key="6">
    <source>
        <dbReference type="ARBA" id="ARBA00022692"/>
    </source>
</evidence>